<gene>
    <name evidence="2" type="primary">SHE3</name>
    <name evidence="2" type="ORF">LTR09_008705</name>
</gene>
<name>A0AAJ0DH46_9PEZI</name>
<feature type="region of interest" description="Disordered" evidence="1">
    <location>
        <begin position="213"/>
        <end position="249"/>
    </location>
</feature>
<feature type="compositionally biased region" description="Polar residues" evidence="1">
    <location>
        <begin position="102"/>
        <end position="111"/>
    </location>
</feature>
<accession>A0AAJ0DH46</accession>
<feature type="region of interest" description="Disordered" evidence="1">
    <location>
        <begin position="1"/>
        <end position="140"/>
    </location>
</feature>
<feature type="compositionally biased region" description="Polar residues" evidence="1">
    <location>
        <begin position="119"/>
        <end position="135"/>
    </location>
</feature>
<organism evidence="2 3">
    <name type="scientific">Extremus antarcticus</name>
    <dbReference type="NCBI Taxonomy" id="702011"/>
    <lineage>
        <taxon>Eukaryota</taxon>
        <taxon>Fungi</taxon>
        <taxon>Dikarya</taxon>
        <taxon>Ascomycota</taxon>
        <taxon>Pezizomycotina</taxon>
        <taxon>Dothideomycetes</taxon>
        <taxon>Dothideomycetidae</taxon>
        <taxon>Mycosphaerellales</taxon>
        <taxon>Extremaceae</taxon>
        <taxon>Extremus</taxon>
    </lineage>
</organism>
<reference evidence="2" key="1">
    <citation type="submission" date="2023-04" db="EMBL/GenBank/DDBJ databases">
        <title>Black Yeasts Isolated from many extreme environments.</title>
        <authorList>
            <person name="Coleine C."/>
            <person name="Stajich J.E."/>
            <person name="Selbmann L."/>
        </authorList>
    </citation>
    <scope>NUCLEOTIDE SEQUENCE</scope>
    <source>
        <strain evidence="2">CCFEE 5312</strain>
    </source>
</reference>
<sequence>MKSRSSSPQTSPQVVRRYRVDTASVAGATSSPGHSLRKSSLRIEELPNFAMNGFQPFGTPTNGTTPISPTPGLLSPIQNGTRRVSNDNASTPRSDPLHLNGLTPSPTTNGAPSPGPENSPATWSSAVGPATTSGKSGRVIERLMTENDRLKREVNEQRIKCQELEKSLQTYKPQIEALRQENDNLSHARDVDSGLITRRDRKIEELKADLATERQRREKAESLARQRQQEKDDHEEQSRRDMQQMTESTKHATLHAEILETSHRQLAAEYRARAAAWKTDLGQVTEAREQDRQKLGRLDVVSDQMRQELERARKLNGDILELWEGMRGENETRLKSMEEETGSENEKTRKLSMEMDRVVNEMKWLMGVKKNVKEADGEQR</sequence>
<dbReference type="AlphaFoldDB" id="A0AAJ0DH46"/>
<feature type="compositionally biased region" description="Polar residues" evidence="1">
    <location>
        <begin position="1"/>
        <end position="13"/>
    </location>
</feature>
<feature type="compositionally biased region" description="Basic and acidic residues" evidence="1">
    <location>
        <begin position="213"/>
        <end position="242"/>
    </location>
</feature>
<evidence type="ECO:0000256" key="1">
    <source>
        <dbReference type="SAM" id="MobiDB-lite"/>
    </source>
</evidence>
<evidence type="ECO:0000313" key="2">
    <source>
        <dbReference type="EMBL" id="KAK3050050.1"/>
    </source>
</evidence>
<comment type="caution">
    <text evidence="2">The sequence shown here is derived from an EMBL/GenBank/DDBJ whole genome shotgun (WGS) entry which is preliminary data.</text>
</comment>
<evidence type="ECO:0000313" key="3">
    <source>
        <dbReference type="Proteomes" id="UP001271007"/>
    </source>
</evidence>
<dbReference type="EMBL" id="JAWDJX010000035">
    <property type="protein sequence ID" value="KAK3050050.1"/>
    <property type="molecule type" value="Genomic_DNA"/>
</dbReference>
<dbReference type="Proteomes" id="UP001271007">
    <property type="component" value="Unassembled WGS sequence"/>
</dbReference>
<protein>
    <submittedName>
        <fullName evidence="2">Mother-specific HO expression</fullName>
    </submittedName>
</protein>
<proteinExistence type="predicted"/>
<feature type="compositionally biased region" description="Polar residues" evidence="1">
    <location>
        <begin position="58"/>
        <end position="67"/>
    </location>
</feature>
<keyword evidence="3" id="KW-1185">Reference proteome</keyword>
<feature type="compositionally biased region" description="Polar residues" evidence="1">
    <location>
        <begin position="76"/>
        <end position="93"/>
    </location>
</feature>